<reference evidence="1" key="2">
    <citation type="submission" date="2023-05" db="EMBL/GenBank/DDBJ databases">
        <authorList>
            <person name="Fouks B."/>
        </authorList>
    </citation>
    <scope>NUCLEOTIDE SEQUENCE</scope>
    <source>
        <strain evidence="1">Stay&amp;Tobe</strain>
        <tissue evidence="1">Testes</tissue>
    </source>
</reference>
<proteinExistence type="predicted"/>
<reference evidence="1" key="1">
    <citation type="journal article" date="2023" name="IScience">
        <title>Live-bearing cockroach genome reveals convergent evolutionary mechanisms linked to viviparity in insects and beyond.</title>
        <authorList>
            <person name="Fouks B."/>
            <person name="Harrison M.C."/>
            <person name="Mikhailova A.A."/>
            <person name="Marchal E."/>
            <person name="English S."/>
            <person name="Carruthers M."/>
            <person name="Jennings E.C."/>
            <person name="Chiamaka E.L."/>
            <person name="Frigard R.A."/>
            <person name="Pippel M."/>
            <person name="Attardo G.M."/>
            <person name="Benoit J.B."/>
            <person name="Bornberg-Bauer E."/>
            <person name="Tobe S.S."/>
        </authorList>
    </citation>
    <scope>NUCLEOTIDE SEQUENCE</scope>
    <source>
        <strain evidence="1">Stay&amp;Tobe</strain>
    </source>
</reference>
<dbReference type="AlphaFoldDB" id="A0AAD8E315"/>
<gene>
    <name evidence="1" type="ORF">L9F63_007660</name>
</gene>
<feature type="non-terminal residue" evidence="1">
    <location>
        <position position="107"/>
    </location>
</feature>
<protein>
    <submittedName>
        <fullName evidence="1">Uncharacterized protein</fullName>
    </submittedName>
</protein>
<feature type="non-terminal residue" evidence="1">
    <location>
        <position position="1"/>
    </location>
</feature>
<dbReference type="Proteomes" id="UP001233999">
    <property type="component" value="Unassembled WGS sequence"/>
</dbReference>
<comment type="caution">
    <text evidence="1">The sequence shown here is derived from an EMBL/GenBank/DDBJ whole genome shotgun (WGS) entry which is preliminary data.</text>
</comment>
<name>A0AAD8E315_DIPPU</name>
<keyword evidence="2" id="KW-1185">Reference proteome</keyword>
<evidence type="ECO:0000313" key="2">
    <source>
        <dbReference type="Proteomes" id="UP001233999"/>
    </source>
</evidence>
<sequence>TEHAKGNVRVSKYGITMHCTLQIKINIKINEEEETEERFFTPSERPCYRVYVNKFIDGHIVELYSVGVAALYMRLANCDKKINFSRFCQCDPPILNQVPNSKIGITS</sequence>
<accession>A0AAD8E315</accession>
<dbReference type="EMBL" id="JASPKZ010009837">
    <property type="protein sequence ID" value="KAJ9575455.1"/>
    <property type="molecule type" value="Genomic_DNA"/>
</dbReference>
<organism evidence="1 2">
    <name type="scientific">Diploptera punctata</name>
    <name type="common">Pacific beetle cockroach</name>
    <dbReference type="NCBI Taxonomy" id="6984"/>
    <lineage>
        <taxon>Eukaryota</taxon>
        <taxon>Metazoa</taxon>
        <taxon>Ecdysozoa</taxon>
        <taxon>Arthropoda</taxon>
        <taxon>Hexapoda</taxon>
        <taxon>Insecta</taxon>
        <taxon>Pterygota</taxon>
        <taxon>Neoptera</taxon>
        <taxon>Polyneoptera</taxon>
        <taxon>Dictyoptera</taxon>
        <taxon>Blattodea</taxon>
        <taxon>Blaberoidea</taxon>
        <taxon>Blaberidae</taxon>
        <taxon>Diplopterinae</taxon>
        <taxon>Diploptera</taxon>
    </lineage>
</organism>
<evidence type="ECO:0000313" key="1">
    <source>
        <dbReference type="EMBL" id="KAJ9575455.1"/>
    </source>
</evidence>